<accession>A0ABX4I0U8</accession>
<evidence type="ECO:0000256" key="1">
    <source>
        <dbReference type="SAM" id="SignalP"/>
    </source>
</evidence>
<feature type="chain" id="PRO_5046561963" evidence="1">
    <location>
        <begin position="24"/>
        <end position="126"/>
    </location>
</feature>
<dbReference type="InterPro" id="IPR021559">
    <property type="entry name" value="DUF3019"/>
</dbReference>
<sequence length="126" mass="13770">MKLFRSLLLLLCATLAVPGMGNAAELSLTPTLCAINDGEDHCAISVSVNFTAEDKSRYCLNIADKGLVRCFSGNPQTQIDIYVTADTDTRFLVTAAESGEEVASATLKVARYRPTRHQRRYGWGLL</sequence>
<reference evidence="2" key="1">
    <citation type="submission" date="2017-08" db="EMBL/GenBank/DDBJ databases">
        <title>Microbulbifer marisrubri sp. nov., a halophilic alphaproteobacterium isolated from marine sediment of the Yellow Sea, China.</title>
        <authorList>
            <person name="Zhang G."/>
            <person name="Xiong Q."/>
        </authorList>
    </citation>
    <scope>NUCLEOTIDE SEQUENCE [LARGE SCALE GENOMIC DNA]</scope>
    <source>
        <strain evidence="2">WRN-8</strain>
    </source>
</reference>
<dbReference type="EMBL" id="LRFG02000002">
    <property type="protein sequence ID" value="PCO06035.1"/>
    <property type="molecule type" value="Genomic_DNA"/>
</dbReference>
<keyword evidence="1" id="KW-0732">Signal</keyword>
<comment type="caution">
    <text evidence="2">The sequence shown here is derived from an EMBL/GenBank/DDBJ whole genome shotgun (WGS) entry which is preliminary data.</text>
</comment>
<organism evidence="2 3">
    <name type="scientific">Microbulbifer flavimaris</name>
    <dbReference type="NCBI Taxonomy" id="1781068"/>
    <lineage>
        <taxon>Bacteria</taxon>
        <taxon>Pseudomonadati</taxon>
        <taxon>Pseudomonadota</taxon>
        <taxon>Gammaproteobacteria</taxon>
        <taxon>Cellvibrionales</taxon>
        <taxon>Microbulbiferaceae</taxon>
        <taxon>Microbulbifer</taxon>
    </lineage>
</organism>
<keyword evidence="3" id="KW-1185">Reference proteome</keyword>
<evidence type="ECO:0000313" key="2">
    <source>
        <dbReference type="EMBL" id="PCO06035.1"/>
    </source>
</evidence>
<dbReference type="RefSeq" id="WP_067083709.1">
    <property type="nucleotide sequence ID" value="NZ_LRFG02000002.1"/>
</dbReference>
<protein>
    <submittedName>
        <fullName evidence="2">DUF3019 domain-containing protein</fullName>
    </submittedName>
</protein>
<evidence type="ECO:0000313" key="3">
    <source>
        <dbReference type="Proteomes" id="UP000218427"/>
    </source>
</evidence>
<dbReference type="Proteomes" id="UP000218427">
    <property type="component" value="Unassembled WGS sequence"/>
</dbReference>
<dbReference type="Pfam" id="PF11456">
    <property type="entry name" value="DUF3019"/>
    <property type="match status" value="1"/>
</dbReference>
<feature type="signal peptide" evidence="1">
    <location>
        <begin position="1"/>
        <end position="23"/>
    </location>
</feature>
<name>A0ABX4I0U8_9GAMM</name>
<proteinExistence type="predicted"/>
<gene>
    <name evidence="2" type="ORF">AWR36_008565</name>
</gene>